<dbReference type="SMART" id="SM00322">
    <property type="entry name" value="KH"/>
    <property type="match status" value="2"/>
</dbReference>
<feature type="domain" description="K Homology" evidence="4">
    <location>
        <begin position="219"/>
        <end position="290"/>
    </location>
</feature>
<dbReference type="PANTHER" id="PTHR10288">
    <property type="entry name" value="KH DOMAIN CONTAINING RNA BINDING PROTEIN"/>
    <property type="match status" value="1"/>
</dbReference>
<comment type="caution">
    <text evidence="5">The sequence shown here is derived from an EMBL/GenBank/DDBJ whole genome shotgun (WGS) entry which is preliminary data.</text>
</comment>
<dbReference type="Proteomes" id="UP000298663">
    <property type="component" value="Chromosome X"/>
</dbReference>
<dbReference type="Pfam" id="PF00013">
    <property type="entry name" value="KH_1"/>
    <property type="match status" value="2"/>
</dbReference>
<dbReference type="PROSITE" id="PS50084">
    <property type="entry name" value="KH_TYPE_1"/>
    <property type="match status" value="2"/>
</dbReference>
<dbReference type="InterPro" id="IPR036612">
    <property type="entry name" value="KH_dom_type_1_sf"/>
</dbReference>
<evidence type="ECO:0000256" key="1">
    <source>
        <dbReference type="ARBA" id="ARBA00022737"/>
    </source>
</evidence>
<feature type="compositionally biased region" description="Polar residues" evidence="3">
    <location>
        <begin position="379"/>
        <end position="392"/>
    </location>
</feature>
<gene>
    <name evidence="5" type="ORF">L596_000670</name>
</gene>
<proteinExistence type="predicted"/>
<dbReference type="EMBL" id="CM016762">
    <property type="protein sequence ID" value="TMS32875.1"/>
    <property type="molecule type" value="Genomic_DNA"/>
</dbReference>
<name>A0A4U8UL62_STECR</name>
<evidence type="ECO:0000313" key="5">
    <source>
        <dbReference type="EMBL" id="TMS32875.1"/>
    </source>
</evidence>
<evidence type="ECO:0000256" key="3">
    <source>
        <dbReference type="SAM" id="MobiDB-lite"/>
    </source>
</evidence>
<reference evidence="5 6" key="1">
    <citation type="journal article" date="2015" name="Genome Biol.">
        <title>Comparative genomics of Steinernema reveals deeply conserved gene regulatory networks.</title>
        <authorList>
            <person name="Dillman A.R."/>
            <person name="Macchietto M."/>
            <person name="Porter C.F."/>
            <person name="Rogers A."/>
            <person name="Williams B."/>
            <person name="Antoshechkin I."/>
            <person name="Lee M.M."/>
            <person name="Goodwin Z."/>
            <person name="Lu X."/>
            <person name="Lewis E.E."/>
            <person name="Goodrich-Blair H."/>
            <person name="Stock S.P."/>
            <person name="Adams B.J."/>
            <person name="Sternberg P.W."/>
            <person name="Mortazavi A."/>
        </authorList>
    </citation>
    <scope>NUCLEOTIDE SEQUENCE [LARGE SCALE GENOMIC DNA]</scope>
    <source>
        <strain evidence="5 6">ALL</strain>
    </source>
</reference>
<accession>A0A4U8UL62</accession>
<reference evidence="5 6" key="2">
    <citation type="journal article" date="2019" name="G3 (Bethesda)">
        <title>Hybrid Assembly of the Genome of the Entomopathogenic Nematode Steinernema carpocapsae Identifies the X-Chromosome.</title>
        <authorList>
            <person name="Serra L."/>
            <person name="Macchietto M."/>
            <person name="Macias-Munoz A."/>
            <person name="McGill C.J."/>
            <person name="Rodriguez I.M."/>
            <person name="Rodriguez B."/>
            <person name="Murad R."/>
            <person name="Mortazavi A."/>
        </authorList>
    </citation>
    <scope>NUCLEOTIDE SEQUENCE [LARGE SCALE GENOMIC DNA]</scope>
    <source>
        <strain evidence="5 6">ALL</strain>
    </source>
</reference>
<feature type="domain" description="K Homology" evidence="4">
    <location>
        <begin position="297"/>
        <end position="365"/>
    </location>
</feature>
<dbReference type="InterPro" id="IPR004088">
    <property type="entry name" value="KH_dom_type_1"/>
</dbReference>
<dbReference type="InterPro" id="IPR004087">
    <property type="entry name" value="KH_dom"/>
</dbReference>
<feature type="region of interest" description="Disordered" evidence="3">
    <location>
        <begin position="370"/>
        <end position="405"/>
    </location>
</feature>
<organism evidence="5 6">
    <name type="scientific">Steinernema carpocapsae</name>
    <name type="common">Entomopathogenic nematode</name>
    <dbReference type="NCBI Taxonomy" id="34508"/>
    <lineage>
        <taxon>Eukaryota</taxon>
        <taxon>Metazoa</taxon>
        <taxon>Ecdysozoa</taxon>
        <taxon>Nematoda</taxon>
        <taxon>Chromadorea</taxon>
        <taxon>Rhabditida</taxon>
        <taxon>Tylenchina</taxon>
        <taxon>Panagrolaimomorpha</taxon>
        <taxon>Strongyloidoidea</taxon>
        <taxon>Steinernematidae</taxon>
        <taxon>Steinernema</taxon>
    </lineage>
</organism>
<dbReference type="AlphaFoldDB" id="A0A4U8UL62"/>
<sequence length="414" mass="46140">MSKPKPKMPQEASPSLLSPLFEGGRLGPTHPASDINENERLQWCSGACSRQAELFCVCWSKGPVCFGSRTRSRLVPILEMYFTLQAQVESDAKVGKASIFRLQWAYSGVTGSHTHSSKELGFYLDSFTIFLVCFQLTAGSPKRQHDVPKSMLIRDDLGLEDEDLLRVFGAGDEMTNQLRQEYGCIVQRGEYLKVEGKRNVIVNGFVESDVNLTWNVIWCLLYGEFLVPRASVRTIIGTKGREIRRLERESGTKIQFKRKENPNSSDCRVEIQGTPDQIIKAIRMISVVVNRCGTTAQSQKSSMQVPANMAGLVIGDNGVTIHEICNETGACVTVSDEPNPTKEFKITGSGYQIHRAQHLIRIKIGEISPGTPVPEYHGSGQQEAQGDQQTAYLQRVPRSRSPTPPSKLFIWKTM</sequence>
<dbReference type="Gene3D" id="3.30.1370.10">
    <property type="entry name" value="K Homology domain, type 1"/>
    <property type="match status" value="2"/>
</dbReference>
<protein>
    <recommendedName>
        <fullName evidence="4">K Homology domain-containing protein</fullName>
    </recommendedName>
</protein>
<keyword evidence="6" id="KW-1185">Reference proteome</keyword>
<evidence type="ECO:0000259" key="4">
    <source>
        <dbReference type="SMART" id="SM00322"/>
    </source>
</evidence>
<dbReference type="OrthoDB" id="5204190at2759"/>
<dbReference type="EMBL" id="AZBU02000001">
    <property type="protein sequence ID" value="TMS32875.1"/>
    <property type="molecule type" value="Genomic_DNA"/>
</dbReference>
<dbReference type="SUPFAM" id="SSF54791">
    <property type="entry name" value="Eukaryotic type KH-domain (KH-domain type I)"/>
    <property type="match status" value="2"/>
</dbReference>
<dbReference type="STRING" id="34508.A0A4U8UL62"/>
<keyword evidence="1" id="KW-0677">Repeat</keyword>
<evidence type="ECO:0000256" key="2">
    <source>
        <dbReference type="PROSITE-ProRule" id="PRU00117"/>
    </source>
</evidence>
<evidence type="ECO:0000313" key="6">
    <source>
        <dbReference type="Proteomes" id="UP000298663"/>
    </source>
</evidence>
<dbReference type="GO" id="GO:0003723">
    <property type="term" value="F:RNA binding"/>
    <property type="evidence" value="ECO:0007669"/>
    <property type="project" value="UniProtKB-UniRule"/>
</dbReference>
<keyword evidence="2" id="KW-0694">RNA-binding</keyword>
<dbReference type="CDD" id="cd00105">
    <property type="entry name" value="KH-I"/>
    <property type="match status" value="1"/>
</dbReference>